<dbReference type="Pfam" id="PF00651">
    <property type="entry name" value="BTB"/>
    <property type="match status" value="1"/>
</dbReference>
<proteinExistence type="predicted"/>
<dbReference type="InterPro" id="IPR011333">
    <property type="entry name" value="SKP1/BTB/POZ_sf"/>
</dbReference>
<dbReference type="PANTHER" id="PTHR47843">
    <property type="entry name" value="BTB DOMAIN-CONTAINING PROTEIN-RELATED"/>
    <property type="match status" value="1"/>
</dbReference>
<dbReference type="OrthoDB" id="6359816at2759"/>
<dbReference type="Proteomes" id="UP000002498">
    <property type="component" value="Unassembled WGS sequence"/>
</dbReference>
<dbReference type="KEGG" id="maj:MAA_07810"/>
<dbReference type="RefSeq" id="XP_007823999.2">
    <property type="nucleotide sequence ID" value="XM_007825808.2"/>
</dbReference>
<dbReference type="InterPro" id="IPR000210">
    <property type="entry name" value="BTB/POZ_dom"/>
</dbReference>
<dbReference type="SUPFAM" id="SSF54695">
    <property type="entry name" value="POZ domain"/>
    <property type="match status" value="1"/>
</dbReference>
<dbReference type="AlphaFoldDB" id="E9F6B1"/>
<comment type="caution">
    <text evidence="2">The sequence shown here is derived from an EMBL/GenBank/DDBJ whole genome shotgun (WGS) entry which is preliminary data.</text>
</comment>
<dbReference type="SMART" id="SM00225">
    <property type="entry name" value="BTB"/>
    <property type="match status" value="1"/>
</dbReference>
<keyword evidence="3" id="KW-1185">Reference proteome</keyword>
<name>E9F6B1_METRA</name>
<protein>
    <submittedName>
        <fullName evidence="2">BTB/POZ fold domain containing protein</fullName>
    </submittedName>
</protein>
<accession>E9F6B1</accession>
<dbReference type="HOGENOM" id="CLU_057752_6_1_1"/>
<organism evidence="2 3">
    <name type="scientific">Metarhizium robertsii (strain ARSEF 23 / ATCC MYA-3075)</name>
    <name type="common">Metarhizium anisopliae (strain ARSEF 23)</name>
    <dbReference type="NCBI Taxonomy" id="655844"/>
    <lineage>
        <taxon>Eukaryota</taxon>
        <taxon>Fungi</taxon>
        <taxon>Dikarya</taxon>
        <taxon>Ascomycota</taxon>
        <taxon>Pezizomycotina</taxon>
        <taxon>Sordariomycetes</taxon>
        <taxon>Hypocreomycetidae</taxon>
        <taxon>Hypocreales</taxon>
        <taxon>Clavicipitaceae</taxon>
        <taxon>Metarhizium</taxon>
    </lineage>
</organism>
<dbReference type="PANTHER" id="PTHR47843:SF5">
    <property type="entry name" value="BTB_POZ DOMAIN PROTEIN"/>
    <property type="match status" value="1"/>
</dbReference>
<evidence type="ECO:0000313" key="2">
    <source>
        <dbReference type="EMBL" id="EFY96749.2"/>
    </source>
</evidence>
<evidence type="ECO:0000259" key="1">
    <source>
        <dbReference type="PROSITE" id="PS50097"/>
    </source>
</evidence>
<dbReference type="Gene3D" id="3.30.710.10">
    <property type="entry name" value="Potassium Channel Kv1.1, Chain A"/>
    <property type="match status" value="1"/>
</dbReference>
<dbReference type="GeneID" id="19262096"/>
<dbReference type="PROSITE" id="PS50097">
    <property type="entry name" value="BTB"/>
    <property type="match status" value="1"/>
</dbReference>
<evidence type="ECO:0000313" key="3">
    <source>
        <dbReference type="Proteomes" id="UP000002498"/>
    </source>
</evidence>
<sequence>MDQHDAHCELRRQISAPLKSGEFSDLTFLCEGQRIPAHRIIVCPQSPVIQAACTGSYKEQETGVYEIKDVSFDVVRQMVEYLYTGRYQVPSSQDSDDKKQNAVLPLVFHARMVDVADTYIIKGLKSLSMANFKKSARRDPDDCAFLRSIVDIYSLQCESSQVLRDIVVESVRERLARCLDFSKDGLLYEITKQVPSFCHDLIGSLFSKPMLGYCTRCGPEKLVEVVPLHCGCKNCEGFASTLAEQRSL</sequence>
<reference evidence="2 3" key="2">
    <citation type="journal article" date="2014" name="Proc. Natl. Acad. Sci. U.S.A.">
        <title>Trajectory and genomic determinants of fungal-pathogen speciation and host adaptation.</title>
        <authorList>
            <person name="Hu X."/>
            <person name="Xiao G."/>
            <person name="Zheng P."/>
            <person name="Shang Y."/>
            <person name="Su Y."/>
            <person name="Zhang X."/>
            <person name="Liu X."/>
            <person name="Zhan S."/>
            <person name="St Leger R.J."/>
            <person name="Wang C."/>
        </authorList>
    </citation>
    <scope>GENOME REANNOTATION</scope>
    <source>
        <strain evidence="3">ARSEF 23 / ATCC MYA-3075</strain>
    </source>
</reference>
<reference evidence="2 3" key="1">
    <citation type="journal article" date="2011" name="PLoS Genet.">
        <title>Genome sequencing and comparative transcriptomics of the model entomopathogenic fungi Metarhizium anisopliae and M. acridum.</title>
        <authorList>
            <person name="Gao Q."/>
            <person name="Jin K."/>
            <person name="Ying S.H."/>
            <person name="Zhang Y."/>
            <person name="Xiao G."/>
            <person name="Shang Y."/>
            <person name="Duan Z."/>
            <person name="Hu X."/>
            <person name="Xie X.Q."/>
            <person name="Zhou G."/>
            <person name="Peng G."/>
            <person name="Luo Z."/>
            <person name="Huang W."/>
            <person name="Wang B."/>
            <person name="Fang W."/>
            <person name="Wang S."/>
            <person name="Zhong Y."/>
            <person name="Ma L.J."/>
            <person name="St Leger R.J."/>
            <person name="Zhao G.P."/>
            <person name="Pei Y."/>
            <person name="Feng M.G."/>
            <person name="Xia Y."/>
            <person name="Wang C."/>
        </authorList>
    </citation>
    <scope>NUCLEOTIDE SEQUENCE [LARGE SCALE GENOMIC DNA]</scope>
    <source>
        <strain evidence="3">ARSEF 23 / ATCC MYA-3075</strain>
    </source>
</reference>
<dbReference type="CDD" id="cd18186">
    <property type="entry name" value="BTB_POZ_ZBTB_KLHL-like"/>
    <property type="match status" value="1"/>
</dbReference>
<dbReference type="EMBL" id="ADNJ02000010">
    <property type="protein sequence ID" value="EFY96749.2"/>
    <property type="molecule type" value="Genomic_DNA"/>
</dbReference>
<gene>
    <name evidence="2" type="ORF">MAA_07810</name>
</gene>
<feature type="domain" description="BTB" evidence="1">
    <location>
        <begin position="24"/>
        <end position="91"/>
    </location>
</feature>